<organism evidence="2 3">
    <name type="scientific">Fibroporia radiculosa</name>
    <dbReference type="NCBI Taxonomy" id="599839"/>
    <lineage>
        <taxon>Eukaryota</taxon>
        <taxon>Fungi</taxon>
        <taxon>Dikarya</taxon>
        <taxon>Basidiomycota</taxon>
        <taxon>Agaricomycotina</taxon>
        <taxon>Agaricomycetes</taxon>
        <taxon>Polyporales</taxon>
        <taxon>Fibroporiaceae</taxon>
        <taxon>Fibroporia</taxon>
    </lineage>
</organism>
<evidence type="ECO:0000313" key="2">
    <source>
        <dbReference type="EMBL" id="CCM07015.1"/>
    </source>
</evidence>
<dbReference type="EMBL" id="HE797612">
    <property type="protein sequence ID" value="CCM07015.1"/>
    <property type="molecule type" value="Genomic_DNA"/>
</dbReference>
<sequence>MPNAHKSHLRQSYQSRRVDKKGTFRLLVCTKLRECHWDIVGAPLELVTIESIGELTGVKDAKMYWTACGFFKNIVVRHKLVLVGWPHGVIFQNLSWMTGGNPVLDQLLWKWRNGSLHFEAITDEQLKVLDAASAAPGCFIPPRPVVGRCDIKKSRLRPVTNPHNLPLRRLKLGPKTPVFLEESEDDIEDWPELDCGSSAGLGTGRFAEDTDPIEDVE</sequence>
<dbReference type="STRING" id="599839.J7RVS6"/>
<accession>J7RVS6</accession>
<dbReference type="Proteomes" id="UP000006352">
    <property type="component" value="Unassembled WGS sequence"/>
</dbReference>
<feature type="compositionally biased region" description="Acidic residues" evidence="1">
    <location>
        <begin position="183"/>
        <end position="192"/>
    </location>
</feature>
<dbReference type="RefSeq" id="XP_012177036.1">
    <property type="nucleotide sequence ID" value="XM_012321646.1"/>
</dbReference>
<dbReference type="InParanoid" id="J7RVS6"/>
<dbReference type="GeneID" id="24101915"/>
<reference evidence="2 3" key="1">
    <citation type="journal article" date="2012" name="Appl. Environ. Microbiol.">
        <title>Short-read sequencing for genomic analysis of the brown rot fungus Fibroporia radiculosa.</title>
        <authorList>
            <person name="Tang J.D."/>
            <person name="Perkins A.D."/>
            <person name="Sonstegard T.S."/>
            <person name="Schroeder S.G."/>
            <person name="Burgess S.C."/>
            <person name="Diehl S.V."/>
        </authorList>
    </citation>
    <scope>NUCLEOTIDE SEQUENCE [LARGE SCALE GENOMIC DNA]</scope>
    <source>
        <strain evidence="2 3">TFFH 294</strain>
    </source>
</reference>
<name>J7RVS6_9APHY</name>
<keyword evidence="3" id="KW-1185">Reference proteome</keyword>
<evidence type="ECO:0000256" key="1">
    <source>
        <dbReference type="SAM" id="MobiDB-lite"/>
    </source>
</evidence>
<dbReference type="HOGENOM" id="CLU_1086407_0_0_1"/>
<protein>
    <submittedName>
        <fullName evidence="2">Uncharacterized protein</fullName>
    </submittedName>
</protein>
<gene>
    <name evidence="2" type="ORF">FIBRA_09334</name>
</gene>
<proteinExistence type="predicted"/>
<dbReference type="AlphaFoldDB" id="J7RVS6"/>
<feature type="region of interest" description="Disordered" evidence="1">
    <location>
        <begin position="183"/>
        <end position="217"/>
    </location>
</feature>
<dbReference type="OrthoDB" id="2755983at2759"/>
<evidence type="ECO:0000313" key="3">
    <source>
        <dbReference type="Proteomes" id="UP000006352"/>
    </source>
</evidence>